<keyword evidence="2" id="KW-1185">Reference proteome</keyword>
<gene>
    <name evidence="1" type="ORF">QDH73_11460</name>
</gene>
<reference evidence="1 2" key="1">
    <citation type="submission" date="2023-04" db="EMBL/GenBank/DDBJ databases">
        <title>Novel Pseudoalteromonas species isolated from Pacific coral.</title>
        <authorList>
            <person name="Videau P."/>
            <person name="Shlafstein M.D."/>
            <person name="Oline D.K."/>
            <person name="Strangman W.K."/>
            <person name="Hahnke R.L."/>
            <person name="Saw J.H."/>
            <person name="Ushijima B."/>
        </authorList>
    </citation>
    <scope>NUCLEOTIDE SEQUENCE [LARGE SCALE GENOMIC DNA]</scope>
    <source>
        <strain evidence="1 2">LMG 14908</strain>
    </source>
</reference>
<organism evidence="1 2">
    <name type="scientific">Pseudoalteromonas distincta</name>
    <dbReference type="NCBI Taxonomy" id="77608"/>
    <lineage>
        <taxon>Bacteria</taxon>
        <taxon>Pseudomonadati</taxon>
        <taxon>Pseudomonadota</taxon>
        <taxon>Gammaproteobacteria</taxon>
        <taxon>Alteromonadales</taxon>
        <taxon>Pseudoalteromonadaceae</taxon>
        <taxon>Pseudoalteromonas</taxon>
    </lineage>
</organism>
<dbReference type="RefSeq" id="WP_039488739.1">
    <property type="nucleotide sequence ID" value="NZ_JASGWX010000008.1"/>
</dbReference>
<dbReference type="Proteomes" id="UP001242314">
    <property type="component" value="Unassembled WGS sequence"/>
</dbReference>
<name>A0ABT9GFJ1_9GAMM</name>
<accession>A0ABT9GFJ1</accession>
<evidence type="ECO:0008006" key="3">
    <source>
        <dbReference type="Google" id="ProtNLM"/>
    </source>
</evidence>
<protein>
    <recommendedName>
        <fullName evidence="3">Lipoprotein</fullName>
    </recommendedName>
</protein>
<dbReference type="EMBL" id="JASGWX010000008">
    <property type="protein sequence ID" value="MDP4484631.1"/>
    <property type="molecule type" value="Genomic_DNA"/>
</dbReference>
<evidence type="ECO:0000313" key="1">
    <source>
        <dbReference type="EMBL" id="MDP4484631.1"/>
    </source>
</evidence>
<proteinExistence type="predicted"/>
<dbReference type="PROSITE" id="PS51257">
    <property type="entry name" value="PROKAR_LIPOPROTEIN"/>
    <property type="match status" value="1"/>
</dbReference>
<sequence length="506" mass="54374">MKKLITLSLCSLLAACGGGSGSGSGSETQVPDSTGDTSTGVVTNVDFVIGTVGPLSDARVCADVNQNLVCEESEFLGLTSASGAFTVSGDYTDTAIIIDAVSEKTANVNEGNIVGHSYTMYAEAGSANVSPVTTMAVDSGYSVESIADLWSVDVSLFEGDYTALDDSNAQAVLVGLASDYAIKLLQEGVALTDVPYDVSLAADTVYAALESGVVASEISFELDENGLLYLKVPSVEVDVVEGDFIQGTTLSSFVGDWSAYHFDRLDGDQYGQVTIKAESSWEQFCIKNAFVDSGQPLNADVDADCYNFNVDLDGSMVLTSQDSHTLIYNLIYGHKSDAGTALLFKVEKIVNGRRYGGGFMWMDDYSAAVNEGMGLRDRDWYHSIYTGLADDSAGEFDGVAYEVDFEERMSVEYDSGEAVDTRFSYVQDLAFSPVFEMNQTSLVYSDGVAYNRTGMLRVDDYIGLALFKRDQKLTLGLLSPNAEIIESVDNWKMYNGTAADLKTLVK</sequence>
<evidence type="ECO:0000313" key="2">
    <source>
        <dbReference type="Proteomes" id="UP001242314"/>
    </source>
</evidence>
<comment type="caution">
    <text evidence="1">The sequence shown here is derived from an EMBL/GenBank/DDBJ whole genome shotgun (WGS) entry which is preliminary data.</text>
</comment>